<gene>
    <name evidence="1" type="ORF">E2C01_093347</name>
</gene>
<reference evidence="1 2" key="1">
    <citation type="submission" date="2019-05" db="EMBL/GenBank/DDBJ databases">
        <title>Another draft genome of Portunus trituberculatus and its Hox gene families provides insights of decapod evolution.</title>
        <authorList>
            <person name="Jeong J.-H."/>
            <person name="Song I."/>
            <person name="Kim S."/>
            <person name="Choi T."/>
            <person name="Kim D."/>
            <person name="Ryu S."/>
            <person name="Kim W."/>
        </authorList>
    </citation>
    <scope>NUCLEOTIDE SEQUENCE [LARGE SCALE GENOMIC DNA]</scope>
    <source>
        <tissue evidence="1">Muscle</tissue>
    </source>
</reference>
<comment type="caution">
    <text evidence="1">The sequence shown here is derived from an EMBL/GenBank/DDBJ whole genome shotgun (WGS) entry which is preliminary data.</text>
</comment>
<protein>
    <submittedName>
        <fullName evidence="1">Uncharacterized protein</fullName>
    </submittedName>
</protein>
<sequence>MVTRIVWAQSIEVDGMPRHRNTPYCSRYDPLLWIRTTKKQPRRKMNKKAAQKDHSYDGVHESVVLHSRVNTVIYRIRESLVYVCE</sequence>
<organism evidence="1 2">
    <name type="scientific">Portunus trituberculatus</name>
    <name type="common">Swimming crab</name>
    <name type="synonym">Neptunus trituberculatus</name>
    <dbReference type="NCBI Taxonomy" id="210409"/>
    <lineage>
        <taxon>Eukaryota</taxon>
        <taxon>Metazoa</taxon>
        <taxon>Ecdysozoa</taxon>
        <taxon>Arthropoda</taxon>
        <taxon>Crustacea</taxon>
        <taxon>Multicrustacea</taxon>
        <taxon>Malacostraca</taxon>
        <taxon>Eumalacostraca</taxon>
        <taxon>Eucarida</taxon>
        <taxon>Decapoda</taxon>
        <taxon>Pleocyemata</taxon>
        <taxon>Brachyura</taxon>
        <taxon>Eubrachyura</taxon>
        <taxon>Portunoidea</taxon>
        <taxon>Portunidae</taxon>
        <taxon>Portuninae</taxon>
        <taxon>Portunus</taxon>
    </lineage>
</organism>
<proteinExistence type="predicted"/>
<evidence type="ECO:0000313" key="2">
    <source>
        <dbReference type="Proteomes" id="UP000324222"/>
    </source>
</evidence>
<evidence type="ECO:0000313" key="1">
    <source>
        <dbReference type="EMBL" id="MPC97998.1"/>
    </source>
</evidence>
<dbReference type="Proteomes" id="UP000324222">
    <property type="component" value="Unassembled WGS sequence"/>
</dbReference>
<name>A0A5B7JYB3_PORTR</name>
<keyword evidence="2" id="KW-1185">Reference proteome</keyword>
<accession>A0A5B7JYB3</accession>
<dbReference type="AlphaFoldDB" id="A0A5B7JYB3"/>
<dbReference type="EMBL" id="VSRR010112319">
    <property type="protein sequence ID" value="MPC97998.1"/>
    <property type="molecule type" value="Genomic_DNA"/>
</dbReference>